<evidence type="ECO:0000256" key="8">
    <source>
        <dbReference type="RuleBase" id="RU000589"/>
    </source>
</evidence>
<protein>
    <recommendedName>
        <fullName evidence="8">Pectinesterase</fullName>
        <ecNumber evidence="8">3.1.1.11</ecNumber>
    </recommendedName>
</protein>
<gene>
    <name evidence="10" type="ORF">ILEXP_LOCUS13510</name>
</gene>
<dbReference type="InterPro" id="IPR000070">
    <property type="entry name" value="Pectinesterase_cat"/>
</dbReference>
<dbReference type="SUPFAM" id="SSF51126">
    <property type="entry name" value="Pectin lyase-like"/>
    <property type="match status" value="1"/>
</dbReference>
<dbReference type="EC" id="3.1.1.11" evidence="8"/>
<dbReference type="InterPro" id="IPR018040">
    <property type="entry name" value="Pectinesterase_Tyr_AS"/>
</dbReference>
<proteinExistence type="predicted"/>
<dbReference type="PROSITE" id="PS00800">
    <property type="entry name" value="PECTINESTERASE_1"/>
    <property type="match status" value="1"/>
</dbReference>
<dbReference type="InterPro" id="IPR011050">
    <property type="entry name" value="Pectin_lyase_fold/virulence"/>
</dbReference>
<evidence type="ECO:0000256" key="7">
    <source>
        <dbReference type="ARBA" id="ARBA00047928"/>
    </source>
</evidence>
<dbReference type="Pfam" id="PF01095">
    <property type="entry name" value="Pectinesterase"/>
    <property type="match status" value="1"/>
</dbReference>
<keyword evidence="5 8" id="KW-0063">Aspartyl esterase</keyword>
<name>A0ABC8RUN2_9AQUA</name>
<evidence type="ECO:0000259" key="9">
    <source>
        <dbReference type="Pfam" id="PF01095"/>
    </source>
</evidence>
<dbReference type="GO" id="GO:0030599">
    <property type="term" value="F:pectinesterase activity"/>
    <property type="evidence" value="ECO:0007669"/>
    <property type="project" value="UniProtKB-UniRule"/>
</dbReference>
<comment type="catalytic activity">
    <reaction evidence="7 8">
        <text>[(1-&gt;4)-alpha-D-galacturonosyl methyl ester](n) + n H2O = [(1-&gt;4)-alpha-D-galacturonosyl](n) + n methanol + n H(+)</text>
        <dbReference type="Rhea" id="RHEA:22380"/>
        <dbReference type="Rhea" id="RHEA-COMP:14570"/>
        <dbReference type="Rhea" id="RHEA-COMP:14573"/>
        <dbReference type="ChEBI" id="CHEBI:15377"/>
        <dbReference type="ChEBI" id="CHEBI:15378"/>
        <dbReference type="ChEBI" id="CHEBI:17790"/>
        <dbReference type="ChEBI" id="CHEBI:140522"/>
        <dbReference type="ChEBI" id="CHEBI:140523"/>
        <dbReference type="EC" id="3.1.1.11"/>
    </reaction>
</comment>
<comment type="function">
    <text evidence="8">Acts in the modification of cell walls via demethylesterification of cell wall pectin.</text>
</comment>
<organism evidence="10 11">
    <name type="scientific">Ilex paraguariensis</name>
    <name type="common">yerba mate</name>
    <dbReference type="NCBI Taxonomy" id="185542"/>
    <lineage>
        <taxon>Eukaryota</taxon>
        <taxon>Viridiplantae</taxon>
        <taxon>Streptophyta</taxon>
        <taxon>Embryophyta</taxon>
        <taxon>Tracheophyta</taxon>
        <taxon>Spermatophyta</taxon>
        <taxon>Magnoliopsida</taxon>
        <taxon>eudicotyledons</taxon>
        <taxon>Gunneridae</taxon>
        <taxon>Pentapetalae</taxon>
        <taxon>asterids</taxon>
        <taxon>campanulids</taxon>
        <taxon>Aquifoliales</taxon>
        <taxon>Aquifoliaceae</taxon>
        <taxon>Ilex</taxon>
    </lineage>
</organism>
<dbReference type="GO" id="GO:0045490">
    <property type="term" value="P:pectin catabolic process"/>
    <property type="evidence" value="ECO:0007669"/>
    <property type="project" value="UniProtKB-UniRule"/>
</dbReference>
<evidence type="ECO:0000256" key="4">
    <source>
        <dbReference type="ARBA" id="ARBA00022801"/>
    </source>
</evidence>
<dbReference type="Proteomes" id="UP001642360">
    <property type="component" value="Unassembled WGS sequence"/>
</dbReference>
<evidence type="ECO:0000313" key="11">
    <source>
        <dbReference type="Proteomes" id="UP001642360"/>
    </source>
</evidence>
<evidence type="ECO:0000256" key="1">
    <source>
        <dbReference type="ARBA" id="ARBA00004191"/>
    </source>
</evidence>
<evidence type="ECO:0000256" key="3">
    <source>
        <dbReference type="ARBA" id="ARBA00022512"/>
    </source>
</evidence>
<dbReference type="InterPro" id="IPR012334">
    <property type="entry name" value="Pectin_lyas_fold"/>
</dbReference>
<evidence type="ECO:0000256" key="5">
    <source>
        <dbReference type="ARBA" id="ARBA00023085"/>
    </source>
</evidence>
<comment type="subcellular location">
    <subcellularLocation>
        <location evidence="1 8">Secreted</location>
        <location evidence="1 8">Cell wall</location>
    </subcellularLocation>
</comment>
<dbReference type="EMBL" id="CAUOFW020001502">
    <property type="protein sequence ID" value="CAK9145692.1"/>
    <property type="molecule type" value="Genomic_DNA"/>
</dbReference>
<dbReference type="Gene3D" id="2.160.20.10">
    <property type="entry name" value="Single-stranded right-handed beta-helix, Pectin lyase-like"/>
    <property type="match status" value="1"/>
</dbReference>
<accession>A0ABC8RUN2</accession>
<dbReference type="PANTHER" id="PTHR31707">
    <property type="entry name" value="PECTINESTERASE"/>
    <property type="match status" value="1"/>
</dbReference>
<dbReference type="GO" id="GO:0042545">
    <property type="term" value="P:cell wall modification"/>
    <property type="evidence" value="ECO:0007669"/>
    <property type="project" value="UniProtKB-UniRule"/>
</dbReference>
<reference evidence="10 11" key="1">
    <citation type="submission" date="2024-02" db="EMBL/GenBank/DDBJ databases">
        <authorList>
            <person name="Vignale AGUSTIN F."/>
            <person name="Sosa J E."/>
            <person name="Modenutti C."/>
        </authorList>
    </citation>
    <scope>NUCLEOTIDE SEQUENCE [LARGE SCALE GENOMIC DNA]</scope>
</reference>
<keyword evidence="3 8" id="KW-0134">Cell wall</keyword>
<comment type="caution">
    <text evidence="10">The sequence shown here is derived from an EMBL/GenBank/DDBJ whole genome shotgun (WGS) entry which is preliminary data.</text>
</comment>
<comment type="pathway">
    <text evidence="2 8">Glycan metabolism; pectin degradation; 2-dehydro-3-deoxy-D-gluconate from pectin: step 1/5.</text>
</comment>
<keyword evidence="11" id="KW-1185">Reference proteome</keyword>
<keyword evidence="4 8" id="KW-0378">Hydrolase</keyword>
<dbReference type="AlphaFoldDB" id="A0ABC8RUN2"/>
<evidence type="ECO:0000256" key="6">
    <source>
        <dbReference type="ARBA" id="ARBA00023316"/>
    </source>
</evidence>
<evidence type="ECO:0000256" key="2">
    <source>
        <dbReference type="ARBA" id="ARBA00005184"/>
    </source>
</evidence>
<dbReference type="FunFam" id="2.160.20.10:FF:000092">
    <property type="entry name" value="Putative pectinesterase 57"/>
    <property type="match status" value="1"/>
</dbReference>
<keyword evidence="8" id="KW-0964">Secreted</keyword>
<feature type="domain" description="Pectinesterase catalytic" evidence="9">
    <location>
        <begin position="47"/>
        <end position="286"/>
    </location>
</feature>
<evidence type="ECO:0000313" key="10">
    <source>
        <dbReference type="EMBL" id="CAK9145692.1"/>
    </source>
</evidence>
<sequence>MERKLMLMFWVWRWLKQTWSRNKLKIICPIIILTVWLVQGKLDSEFHITVALDGSGDFNTIPHAVNAAPNYSRERYYIRIKAGTYVENVVVRKKKTNISFIGDGMGVTIITGNKRVGKDLVTFETATVEINGVGFMAKHITFRNYAGPTNGQAVAMKCSATFSSFFRCRFKGYQDTLYVHRGIQFYEECEMLGTTDIIFGDAKVVFQNCGIYAYNPGERHSNVITVRRRDSHEDEAGISFYQCTIAAAQDFNPNLGTKTYLGRPWRPFSTVVIMQSFLDYITDPEG</sequence>
<keyword evidence="6 8" id="KW-0961">Cell wall biogenesis/degradation</keyword>